<sequence>MGNAKLDRIFTKAKETVTQNEKVKSLLTEVKAKMDKINTDSEERSTFIYQIQVLIRMIRAHFNGKYSAFSTSTILTLVFGLIYFITPIDLIPDFIPALGLTDDISLIYFIFRNLAEDIGRFRSWEETTG</sequence>
<evidence type="ECO:0000256" key="4">
    <source>
        <dbReference type="ARBA" id="ARBA00023136"/>
    </source>
</evidence>
<feature type="domain" description="DUF1232" evidence="6">
    <location>
        <begin position="74"/>
        <end position="107"/>
    </location>
</feature>
<keyword evidence="2 5" id="KW-0812">Transmembrane</keyword>
<dbReference type="EMBL" id="JBIPKE010000019">
    <property type="protein sequence ID" value="MFH6984800.1"/>
    <property type="molecule type" value="Genomic_DNA"/>
</dbReference>
<gene>
    <name evidence="7" type="ORF">ACHKAR_15195</name>
</gene>
<evidence type="ECO:0000256" key="1">
    <source>
        <dbReference type="ARBA" id="ARBA00004127"/>
    </source>
</evidence>
<evidence type="ECO:0000313" key="8">
    <source>
        <dbReference type="Proteomes" id="UP001610063"/>
    </source>
</evidence>
<dbReference type="InterPro" id="IPR010652">
    <property type="entry name" value="DUF1232"/>
</dbReference>
<evidence type="ECO:0000256" key="2">
    <source>
        <dbReference type="ARBA" id="ARBA00022692"/>
    </source>
</evidence>
<evidence type="ECO:0000313" key="7">
    <source>
        <dbReference type="EMBL" id="MFH6984800.1"/>
    </source>
</evidence>
<keyword evidence="8" id="KW-1185">Reference proteome</keyword>
<comment type="caution">
    <text evidence="7">The sequence shown here is derived from an EMBL/GenBank/DDBJ whole genome shotgun (WGS) entry which is preliminary data.</text>
</comment>
<evidence type="ECO:0000256" key="5">
    <source>
        <dbReference type="SAM" id="Phobius"/>
    </source>
</evidence>
<comment type="subcellular location">
    <subcellularLocation>
        <location evidence="1">Endomembrane system</location>
        <topology evidence="1">Multi-pass membrane protein</topology>
    </subcellularLocation>
</comment>
<feature type="transmembrane region" description="Helical" evidence="5">
    <location>
        <begin position="66"/>
        <end position="88"/>
    </location>
</feature>
<dbReference type="Proteomes" id="UP001610063">
    <property type="component" value="Unassembled WGS sequence"/>
</dbReference>
<accession>A0ABW7NCK2</accession>
<dbReference type="RefSeq" id="WP_395418232.1">
    <property type="nucleotide sequence ID" value="NZ_JBIPKE010000019.1"/>
</dbReference>
<keyword evidence="4 5" id="KW-0472">Membrane</keyword>
<organism evidence="7 8">
    <name type="scientific">Marinoscillum luteum</name>
    <dbReference type="NCBI Taxonomy" id="861051"/>
    <lineage>
        <taxon>Bacteria</taxon>
        <taxon>Pseudomonadati</taxon>
        <taxon>Bacteroidota</taxon>
        <taxon>Cytophagia</taxon>
        <taxon>Cytophagales</taxon>
        <taxon>Reichenbachiellaceae</taxon>
        <taxon>Marinoscillum</taxon>
    </lineage>
</organism>
<evidence type="ECO:0000259" key="6">
    <source>
        <dbReference type="Pfam" id="PF06803"/>
    </source>
</evidence>
<name>A0ABW7NCK2_9BACT</name>
<dbReference type="Pfam" id="PF06803">
    <property type="entry name" value="DUF1232"/>
    <property type="match status" value="1"/>
</dbReference>
<reference evidence="7 8" key="1">
    <citation type="journal article" date="2013" name="Int. J. Syst. Evol. Microbiol.">
        <title>Marinoscillum luteum sp. nov., isolated from marine sediment.</title>
        <authorList>
            <person name="Cha I.T."/>
            <person name="Park S.J."/>
            <person name="Kim S.J."/>
            <person name="Kim J.G."/>
            <person name="Jung M.Y."/>
            <person name="Shin K.S."/>
            <person name="Kwon K.K."/>
            <person name="Yang S.H."/>
            <person name="Seo Y.S."/>
            <person name="Rhee S.K."/>
        </authorList>
    </citation>
    <scope>NUCLEOTIDE SEQUENCE [LARGE SCALE GENOMIC DNA]</scope>
    <source>
        <strain evidence="7 8">KCTC 23939</strain>
    </source>
</reference>
<protein>
    <submittedName>
        <fullName evidence="7">YkvA family protein</fullName>
    </submittedName>
</protein>
<evidence type="ECO:0000256" key="3">
    <source>
        <dbReference type="ARBA" id="ARBA00022989"/>
    </source>
</evidence>
<keyword evidence="3 5" id="KW-1133">Transmembrane helix</keyword>
<proteinExistence type="predicted"/>